<sequence length="68" mass="7409">MRSAAGFTVNSSIQNSLSQEKRMQPTTMHGDTTLSERRASIWCWTVSAMTSANATWTLSGQLTSTLIA</sequence>
<proteinExistence type="predicted"/>
<name>A0ABN9B0Y0_9NEOB</name>
<gene>
    <name evidence="2" type="ORF">SPARVUS_LOCUS1809053</name>
</gene>
<evidence type="ECO:0000313" key="2">
    <source>
        <dbReference type="EMBL" id="CAI9540830.1"/>
    </source>
</evidence>
<dbReference type="Proteomes" id="UP001162483">
    <property type="component" value="Unassembled WGS sequence"/>
</dbReference>
<accession>A0ABN9B0Y0</accession>
<keyword evidence="3" id="KW-1185">Reference proteome</keyword>
<dbReference type="EMBL" id="CATNWA010001643">
    <property type="protein sequence ID" value="CAI9540830.1"/>
    <property type="molecule type" value="Genomic_DNA"/>
</dbReference>
<protein>
    <submittedName>
        <fullName evidence="2">Uncharacterized protein</fullName>
    </submittedName>
</protein>
<comment type="caution">
    <text evidence="2">The sequence shown here is derived from an EMBL/GenBank/DDBJ whole genome shotgun (WGS) entry which is preliminary data.</text>
</comment>
<feature type="compositionally biased region" description="Polar residues" evidence="1">
    <location>
        <begin position="8"/>
        <end position="31"/>
    </location>
</feature>
<evidence type="ECO:0000313" key="3">
    <source>
        <dbReference type="Proteomes" id="UP001162483"/>
    </source>
</evidence>
<organism evidence="2 3">
    <name type="scientific">Staurois parvus</name>
    <dbReference type="NCBI Taxonomy" id="386267"/>
    <lineage>
        <taxon>Eukaryota</taxon>
        <taxon>Metazoa</taxon>
        <taxon>Chordata</taxon>
        <taxon>Craniata</taxon>
        <taxon>Vertebrata</taxon>
        <taxon>Euteleostomi</taxon>
        <taxon>Amphibia</taxon>
        <taxon>Batrachia</taxon>
        <taxon>Anura</taxon>
        <taxon>Neobatrachia</taxon>
        <taxon>Ranoidea</taxon>
        <taxon>Ranidae</taxon>
        <taxon>Staurois</taxon>
    </lineage>
</organism>
<evidence type="ECO:0000256" key="1">
    <source>
        <dbReference type="SAM" id="MobiDB-lite"/>
    </source>
</evidence>
<reference evidence="2" key="1">
    <citation type="submission" date="2023-05" db="EMBL/GenBank/DDBJ databases">
        <authorList>
            <person name="Stuckert A."/>
        </authorList>
    </citation>
    <scope>NUCLEOTIDE SEQUENCE</scope>
</reference>
<feature type="region of interest" description="Disordered" evidence="1">
    <location>
        <begin position="1"/>
        <end position="31"/>
    </location>
</feature>